<evidence type="ECO:0000313" key="2">
    <source>
        <dbReference type="EMBL" id="MFG6485164.1"/>
    </source>
</evidence>
<sequence>MRRRLCGIAALLLAGSVHAAGPAVDRILWLNSDTLTVRDGDKLVRPSQMIASWLQAHLPGVDLEPTLANAERSWALMRQGEQACIANAVRLPERERLAYFSALWLMPPPQIIVRRERRDALPLDAHGAVNLPALLADVSLRGVAAQARSYGEALDAQLAPGGPGLQRVTGGDYGSTLLPMLLQGRADYTVEYPNLIVALASQHEGELPLAVLPIKGATSPVPSGVACPRTPWGHAAIRLIDQALGTPEGAAMLREALFISLPADTRRVYRDALDAHFQRRARPTPGL</sequence>
<proteinExistence type="predicted"/>
<name>A0ABW7H5I7_9BURK</name>
<reference evidence="2 3" key="1">
    <citation type="submission" date="2024-08" db="EMBL/GenBank/DDBJ databases">
        <authorList>
            <person name="Lu H."/>
        </authorList>
    </citation>
    <scope>NUCLEOTIDE SEQUENCE [LARGE SCALE GENOMIC DNA]</scope>
    <source>
        <strain evidence="2 3">BYS78W</strain>
    </source>
</reference>
<protein>
    <recommendedName>
        <fullName evidence="4">TIGR02285 family protein</fullName>
    </recommendedName>
</protein>
<dbReference type="Proteomes" id="UP001606134">
    <property type="component" value="Unassembled WGS sequence"/>
</dbReference>
<comment type="caution">
    <text evidence="2">The sequence shown here is derived from an EMBL/GenBank/DDBJ whole genome shotgun (WGS) entry which is preliminary data.</text>
</comment>
<organism evidence="2 3">
    <name type="scientific">Pelomonas candidula</name>
    <dbReference type="NCBI Taxonomy" id="3299025"/>
    <lineage>
        <taxon>Bacteria</taxon>
        <taxon>Pseudomonadati</taxon>
        <taxon>Pseudomonadota</taxon>
        <taxon>Betaproteobacteria</taxon>
        <taxon>Burkholderiales</taxon>
        <taxon>Sphaerotilaceae</taxon>
        <taxon>Roseateles</taxon>
    </lineage>
</organism>
<keyword evidence="3" id="KW-1185">Reference proteome</keyword>
<accession>A0ABW7H5I7</accession>
<gene>
    <name evidence="2" type="ORF">ACG04R_00695</name>
</gene>
<evidence type="ECO:0008006" key="4">
    <source>
        <dbReference type="Google" id="ProtNLM"/>
    </source>
</evidence>
<evidence type="ECO:0000256" key="1">
    <source>
        <dbReference type="SAM" id="SignalP"/>
    </source>
</evidence>
<dbReference type="SUPFAM" id="SSF53850">
    <property type="entry name" value="Periplasmic binding protein-like II"/>
    <property type="match status" value="1"/>
</dbReference>
<feature type="chain" id="PRO_5045616616" description="TIGR02285 family protein" evidence="1">
    <location>
        <begin position="20"/>
        <end position="287"/>
    </location>
</feature>
<feature type="signal peptide" evidence="1">
    <location>
        <begin position="1"/>
        <end position="19"/>
    </location>
</feature>
<evidence type="ECO:0000313" key="3">
    <source>
        <dbReference type="Proteomes" id="UP001606134"/>
    </source>
</evidence>
<keyword evidence="1" id="KW-0732">Signal</keyword>
<dbReference type="RefSeq" id="WP_394405582.1">
    <property type="nucleotide sequence ID" value="NZ_JBIGIC010000001.1"/>
</dbReference>
<dbReference type="EMBL" id="JBIGIC010000001">
    <property type="protein sequence ID" value="MFG6485164.1"/>
    <property type="molecule type" value="Genomic_DNA"/>
</dbReference>